<proteinExistence type="predicted"/>
<feature type="region of interest" description="Disordered" evidence="2">
    <location>
        <begin position="1104"/>
        <end position="1130"/>
    </location>
</feature>
<evidence type="ECO:0000256" key="3">
    <source>
        <dbReference type="SAM" id="Phobius"/>
    </source>
</evidence>
<feature type="compositionally biased region" description="Basic and acidic residues" evidence="2">
    <location>
        <begin position="1119"/>
        <end position="1130"/>
    </location>
</feature>
<dbReference type="Proteomes" id="UP000051697">
    <property type="component" value="Unassembled WGS sequence"/>
</dbReference>
<keyword evidence="6" id="KW-1185">Reference proteome</keyword>
<reference evidence="5 6" key="1">
    <citation type="journal article" date="2015" name="Genome Announc.">
        <title>Expanding the biotechnology potential of lactobacilli through comparative genomics of 213 strains and associated genera.</title>
        <authorList>
            <person name="Sun Z."/>
            <person name="Harris H.M."/>
            <person name="McCann A."/>
            <person name="Guo C."/>
            <person name="Argimon S."/>
            <person name="Zhang W."/>
            <person name="Yang X."/>
            <person name="Jeffery I.B."/>
            <person name="Cooney J.C."/>
            <person name="Kagawa T.F."/>
            <person name="Liu W."/>
            <person name="Song Y."/>
            <person name="Salvetti E."/>
            <person name="Wrobel A."/>
            <person name="Rasinkangas P."/>
            <person name="Parkhill J."/>
            <person name="Rea M.C."/>
            <person name="O'Sullivan O."/>
            <person name="Ritari J."/>
            <person name="Douillard F.P."/>
            <person name="Paul Ross R."/>
            <person name="Yang R."/>
            <person name="Briner A.E."/>
            <person name="Felis G.E."/>
            <person name="de Vos W.M."/>
            <person name="Barrangou R."/>
            <person name="Klaenhammer T.R."/>
            <person name="Caufield P.W."/>
            <person name="Cui Y."/>
            <person name="Zhang H."/>
            <person name="O'Toole P.W."/>
        </authorList>
    </citation>
    <scope>NUCLEOTIDE SEQUENCE [LARGE SCALE GENOMIC DNA]</scope>
    <source>
        <strain evidence="5 6">DSM 15707</strain>
    </source>
</reference>
<evidence type="ECO:0000259" key="4">
    <source>
        <dbReference type="Pfam" id="PF06458"/>
    </source>
</evidence>
<feature type="region of interest" description="Disordered" evidence="2">
    <location>
        <begin position="359"/>
        <end position="391"/>
    </location>
</feature>
<dbReference type="STRING" id="1423778.FC70_GL001659"/>
<accession>A0A0R1RET9</accession>
<dbReference type="OrthoDB" id="2056845at2"/>
<comment type="caution">
    <text evidence="5">The sequence shown here is derived from an EMBL/GenBank/DDBJ whole genome shotgun (WGS) entry which is preliminary data.</text>
</comment>
<protein>
    <recommendedName>
        <fullName evidence="4">MucBP domain-containing protein</fullName>
    </recommendedName>
</protein>
<keyword evidence="3" id="KW-0812">Transmembrane</keyword>
<name>A0A0R1RET9_9LACO</name>
<feature type="transmembrane region" description="Helical" evidence="3">
    <location>
        <begin position="1149"/>
        <end position="1170"/>
    </location>
</feature>
<keyword evidence="3" id="KW-0472">Membrane</keyword>
<keyword evidence="3" id="KW-1133">Transmembrane helix</keyword>
<feature type="domain" description="MucBP" evidence="4">
    <location>
        <begin position="1036"/>
        <end position="1098"/>
    </location>
</feature>
<sequence>MLNVIKTLEEVFLMDLYALQFKKAITIVAVSAIAFSQVQIGAVLASAEGSTQNKTETTAAKQVRSGDTHADFSLEAQKTTIESGQLANFNLYLKISGKDTVYNNVDIVITLPENLSENLVFDKTSLSDMALNGVTPTYDETSGKLTYHYDQIKGGTSDKTVLKIDTNNGGTLPGETLKVHGTFTGTNGEGAVENYSGNSEVSITSNNNLGITNKQTSIEGTKNESPDKGDIVNYSVGVSAPKKSSGSLYVKEGTVVKVTYRLDKNFEYVGIKETNAKQPTVVGNTLTWEYTAPSYAEQKATNGNFFEKDLTVQAKVKDSAVYYDKNGLVNIASASAEFIDGSSSATQPVNSKTYVIPNNPDDAPAPLKGSNFPTNHKAPADGNGNVASAKEGDKDIQVSDDAYLGFGLDLTPASAGSATIGFNYYNLVYKIDSHLNFENFWTGTPYYMPNSSLPTYMPQKKTPVYAFNVKYMNDNGQEDANWTTLKMSMDPGKTYTKKQLGIPEGKKVSQIWLWFHRADYTKVPATPAEANNFNYIDDDGNRIMDMAPAGIYEYDMRVNTTVEKGYLGQVANHMDLTFYGYDWEGYMRDVSYDPGNTWSDEFPGSDANNVTWRERVADRHVEITKPDEGKNKLVQGTVAFENQVGNMTNTGENTVLTTVKNNKASSAALTGPFVNYVLLPTGVKFKASVDPKNAIATVADENYQGTGRQLIKVAMTTEIITANKYAYGEFTVDIEKNAPNNLDLKLTGTTGDEKYIAPDPSSSTPLLTDTVVESDKDDINGDGNVEQLVFKSGNAYVLNKGEHLSVNTTVKGDKDSKYGQMANVTTGDKANYRLTLDNDTDDKVTSLNILNVLPTVGDTNVLDGEARNSAYVMKMTKAITLPKAWQDKVDVYYTTAANPKRTGTIDADTTYPTGATKVIDPVGAEEATWVNADQVKDWSTIHAFKIVMKDGVEWVQGKGVEINFDLQAPEANEITDPSFIINKPASQNVSTKLNGKDASALVSSTHSVDTIAVASNHLQPTESAAMLTQLIRKSAPVTAKYVDEDGNKIAKSETLTGYVGDAYKTEQKKISGYSFDKVTGKTNGEFSDVPVTVTYVYEKDKTSVVTPPTNTEKPTPPTNHEKPVVSDKKEETKKTKLSTKFLPQTDEQVSVVAVTLSVVGVILLSVLVLLRLRKRHL</sequence>
<dbReference type="PATRIC" id="fig|1423778.4.peg.1697"/>
<dbReference type="Pfam" id="PF06458">
    <property type="entry name" value="MucBP"/>
    <property type="match status" value="1"/>
</dbReference>
<dbReference type="InterPro" id="IPR009459">
    <property type="entry name" value="MucBP_dom"/>
</dbReference>
<evidence type="ECO:0000313" key="5">
    <source>
        <dbReference type="EMBL" id="KRL54857.1"/>
    </source>
</evidence>
<dbReference type="EMBL" id="AZFE01000032">
    <property type="protein sequence ID" value="KRL54857.1"/>
    <property type="molecule type" value="Genomic_DNA"/>
</dbReference>
<evidence type="ECO:0000313" key="6">
    <source>
        <dbReference type="Proteomes" id="UP000051697"/>
    </source>
</evidence>
<organism evidence="5 6">
    <name type="scientific">Paucilactobacillus oligofermentans DSM 15707 = LMG 22743</name>
    <dbReference type="NCBI Taxonomy" id="1423778"/>
    <lineage>
        <taxon>Bacteria</taxon>
        <taxon>Bacillati</taxon>
        <taxon>Bacillota</taxon>
        <taxon>Bacilli</taxon>
        <taxon>Lactobacillales</taxon>
        <taxon>Lactobacillaceae</taxon>
        <taxon>Paucilactobacillus</taxon>
    </lineage>
</organism>
<dbReference type="AlphaFoldDB" id="A0A0R1RET9"/>
<keyword evidence="1" id="KW-0677">Repeat</keyword>
<evidence type="ECO:0000256" key="1">
    <source>
        <dbReference type="ARBA" id="ARBA00022737"/>
    </source>
</evidence>
<gene>
    <name evidence="5" type="ORF">FC70_GL001659</name>
</gene>
<evidence type="ECO:0000256" key="2">
    <source>
        <dbReference type="SAM" id="MobiDB-lite"/>
    </source>
</evidence>
<dbReference type="Gene3D" id="3.10.20.320">
    <property type="entry name" value="Putative peptidoglycan bound protein (lpxtg motif)"/>
    <property type="match status" value="1"/>
</dbReference>